<keyword evidence="7" id="KW-0458">Lysosome</keyword>
<comment type="subunit">
    <text evidence="11">Oligomer of 24 subunits. There are two types of subunits: L (light) chain and H (heavy) chain. The major chain can be light or heavy, depending on the species and tissue type. The functional molecule forms a roughly spherical shell with a diameter of 12 nm and contains a central cavity into which the insoluble mineral iron core is deposited. Interacts with NCOA4.</text>
</comment>
<evidence type="ECO:0000256" key="11">
    <source>
        <dbReference type="ARBA" id="ARBA00047045"/>
    </source>
</evidence>
<evidence type="ECO:0000256" key="3">
    <source>
        <dbReference type="ARBA" id="ARBA00022434"/>
    </source>
</evidence>
<dbReference type="PROSITE" id="PS50905">
    <property type="entry name" value="FERRITIN_LIKE"/>
    <property type="match status" value="1"/>
</dbReference>
<dbReference type="Pfam" id="PF00210">
    <property type="entry name" value="Ferritin"/>
    <property type="match status" value="1"/>
</dbReference>
<dbReference type="Proteomes" id="UP000504628">
    <property type="component" value="Chromosome 8"/>
</dbReference>
<feature type="domain" description="Ferritin-like diiron" evidence="15">
    <location>
        <begin position="57"/>
        <end position="205"/>
    </location>
</feature>
<dbReference type="InterPro" id="IPR001519">
    <property type="entry name" value="Ferritin"/>
</dbReference>
<feature type="compositionally biased region" description="Polar residues" evidence="14">
    <location>
        <begin position="13"/>
        <end position="24"/>
    </location>
</feature>
<evidence type="ECO:0000256" key="8">
    <source>
        <dbReference type="ARBA" id="ARBA00023329"/>
    </source>
</evidence>
<evidence type="ECO:0000256" key="7">
    <source>
        <dbReference type="ARBA" id="ARBA00023228"/>
    </source>
</evidence>
<evidence type="ECO:0000256" key="6">
    <source>
        <dbReference type="ARBA" id="ARBA00023004"/>
    </source>
</evidence>
<keyword evidence="16" id="KW-1185">Reference proteome</keyword>
<dbReference type="KEGG" id="pdic:118502347"/>
<comment type="function">
    <text evidence="10">Stores iron in a soluble, non-toxic, readily available form. Important for iron homeostasis. Iron is taken up in the ferrous form and deposited as ferric hydroxides after oxidation. Also plays a role in delivery of iron to cells. Mediates iron uptake in capsule cells of the developing kidney. Delivery to lysosomes by the cargo receptor NCOA4 for autophagic degradation and release or iron.</text>
</comment>
<dbReference type="OrthoDB" id="186462at2759"/>
<feature type="region of interest" description="Disordered" evidence="14">
    <location>
        <begin position="1"/>
        <end position="66"/>
    </location>
</feature>
<dbReference type="GO" id="GO:0008199">
    <property type="term" value="F:ferric iron binding"/>
    <property type="evidence" value="ECO:0007669"/>
    <property type="project" value="InterPro"/>
</dbReference>
<dbReference type="PANTHER" id="PTHR11431:SF47">
    <property type="entry name" value="FERRITIN LIGHT CHAIN"/>
    <property type="match status" value="1"/>
</dbReference>
<dbReference type="Gene3D" id="1.20.1260.10">
    <property type="match status" value="1"/>
</dbReference>
<dbReference type="PANTHER" id="PTHR11431">
    <property type="entry name" value="FERRITIN"/>
    <property type="match status" value="1"/>
</dbReference>
<dbReference type="PROSITE" id="PS00204">
    <property type="entry name" value="FERRITIN_2"/>
    <property type="match status" value="1"/>
</dbReference>
<keyword evidence="6 12" id="KW-0408">Iron</keyword>
<dbReference type="GO" id="GO:0006826">
    <property type="term" value="P:iron ion transport"/>
    <property type="evidence" value="ECO:0007669"/>
    <property type="project" value="InterPro"/>
</dbReference>
<evidence type="ECO:0000313" key="16">
    <source>
        <dbReference type="Proteomes" id="UP000504628"/>
    </source>
</evidence>
<protein>
    <recommendedName>
        <fullName evidence="13">Ferritin</fullName>
    </recommendedName>
</protein>
<reference evidence="17" key="1">
    <citation type="submission" date="2025-08" db="UniProtKB">
        <authorList>
            <consortium name="RefSeq"/>
        </authorList>
    </citation>
    <scope>IDENTIFICATION</scope>
    <source>
        <tissue evidence="17">Muscle</tissue>
    </source>
</reference>
<dbReference type="GO" id="GO:0008198">
    <property type="term" value="F:ferrous iron binding"/>
    <property type="evidence" value="ECO:0007669"/>
    <property type="project" value="TreeGrafter"/>
</dbReference>
<comment type="similarity">
    <text evidence="2 13">Belongs to the ferritin family.</text>
</comment>
<evidence type="ECO:0000313" key="17">
    <source>
        <dbReference type="RefSeq" id="XP_035890418.1"/>
    </source>
</evidence>
<dbReference type="AlphaFoldDB" id="A0A7E6EG90"/>
<keyword evidence="3 13" id="KW-0409">Iron storage</keyword>
<comment type="subcellular location">
    <subcellularLocation>
        <location evidence="9">Autolysosome</location>
    </subcellularLocation>
    <subcellularLocation>
        <location evidence="1">Cytoplasm</location>
    </subcellularLocation>
</comment>
<evidence type="ECO:0000256" key="2">
    <source>
        <dbReference type="ARBA" id="ARBA00007513"/>
    </source>
</evidence>
<name>A0A7E6EG90_9CHIR</name>
<evidence type="ECO:0000256" key="14">
    <source>
        <dbReference type="SAM" id="MobiDB-lite"/>
    </source>
</evidence>
<organism evidence="16 17">
    <name type="scientific">Phyllostomus discolor</name>
    <name type="common">pale spear-nosed bat</name>
    <dbReference type="NCBI Taxonomy" id="89673"/>
    <lineage>
        <taxon>Eukaryota</taxon>
        <taxon>Metazoa</taxon>
        <taxon>Chordata</taxon>
        <taxon>Craniata</taxon>
        <taxon>Vertebrata</taxon>
        <taxon>Euteleostomi</taxon>
        <taxon>Mammalia</taxon>
        <taxon>Eutheria</taxon>
        <taxon>Laurasiatheria</taxon>
        <taxon>Chiroptera</taxon>
        <taxon>Yangochiroptera</taxon>
        <taxon>Phyllostomidae</taxon>
        <taxon>Phyllostominae</taxon>
        <taxon>Phyllostomus</taxon>
    </lineage>
</organism>
<dbReference type="InterPro" id="IPR008331">
    <property type="entry name" value="Ferritin_DPS_dom"/>
</dbReference>
<dbReference type="InterPro" id="IPR009078">
    <property type="entry name" value="Ferritin-like_SF"/>
</dbReference>
<feature type="compositionally biased region" description="Polar residues" evidence="14">
    <location>
        <begin position="31"/>
        <end position="45"/>
    </location>
</feature>
<dbReference type="GO" id="GO:0031410">
    <property type="term" value="C:cytoplasmic vesicle"/>
    <property type="evidence" value="ECO:0007669"/>
    <property type="project" value="UniProtKB-KW"/>
</dbReference>
<accession>A0A7E6EG90</accession>
<evidence type="ECO:0000256" key="13">
    <source>
        <dbReference type="RuleBase" id="RU361145"/>
    </source>
</evidence>
<sequence length="222" mass="25101">MNRNPEAEKHRSLSMTTLRRGTSPTHRKAQPPTTTPEALSFSQAVARTGRPPHSKPPQPSSAFETNQHCLANGHPRASHTYLALGFYFNWDNTALEGVCHCFCGLAKKGEGAECLLKMQNQHQGLVLFQDVRKPPQGEWSETQDIMEATVVPEKNLNQALWDLHALGSTHADPHLCDFLENHFLDEEVKLIKKMGNHLTHRCRLTRPQAGLVEYLFERLKHD</sequence>
<feature type="compositionally biased region" description="Basic and acidic residues" evidence="14">
    <location>
        <begin position="1"/>
        <end position="11"/>
    </location>
</feature>
<dbReference type="FunFam" id="1.20.1260.10:FF:000009">
    <property type="entry name" value="Ferritin light chain"/>
    <property type="match status" value="1"/>
</dbReference>
<dbReference type="GeneID" id="118502347"/>
<keyword evidence="8" id="KW-0968">Cytoplasmic vesicle</keyword>
<dbReference type="RefSeq" id="XP_035890418.1">
    <property type="nucleotide sequence ID" value="XM_036034525.1"/>
</dbReference>
<evidence type="ECO:0000256" key="12">
    <source>
        <dbReference type="PIRSR" id="PIRSR601519-1"/>
    </source>
</evidence>
<evidence type="ECO:0000259" key="15">
    <source>
        <dbReference type="PROSITE" id="PS50905"/>
    </source>
</evidence>
<feature type="binding site" evidence="12">
    <location>
        <position position="153"/>
    </location>
    <ligand>
        <name>Fe cation</name>
        <dbReference type="ChEBI" id="CHEBI:24875"/>
        <label>1</label>
    </ligand>
</feature>
<dbReference type="SUPFAM" id="SSF47240">
    <property type="entry name" value="Ferritin-like"/>
    <property type="match status" value="1"/>
</dbReference>
<proteinExistence type="inferred from homology"/>
<evidence type="ECO:0000256" key="5">
    <source>
        <dbReference type="ARBA" id="ARBA00022723"/>
    </source>
</evidence>
<evidence type="ECO:0000256" key="10">
    <source>
        <dbReference type="ARBA" id="ARBA00045578"/>
    </source>
</evidence>
<dbReference type="GO" id="GO:0006879">
    <property type="term" value="P:intracellular iron ion homeostasis"/>
    <property type="evidence" value="ECO:0007669"/>
    <property type="project" value="UniProtKB-KW"/>
</dbReference>
<dbReference type="InterPro" id="IPR014034">
    <property type="entry name" value="Ferritin_CS"/>
</dbReference>
<evidence type="ECO:0000256" key="4">
    <source>
        <dbReference type="ARBA" id="ARBA00022490"/>
    </source>
</evidence>
<keyword evidence="5 12" id="KW-0479">Metal-binding</keyword>
<evidence type="ECO:0000256" key="9">
    <source>
        <dbReference type="ARBA" id="ARBA00044942"/>
    </source>
</evidence>
<evidence type="ECO:0000256" key="1">
    <source>
        <dbReference type="ARBA" id="ARBA00004496"/>
    </source>
</evidence>
<dbReference type="InParanoid" id="A0A7E6EG90"/>
<dbReference type="InterPro" id="IPR009040">
    <property type="entry name" value="Ferritin-like_diiron"/>
</dbReference>
<keyword evidence="4" id="KW-0963">Cytoplasm</keyword>
<gene>
    <name evidence="17" type="primary">LOC118502347</name>
</gene>
<dbReference type="GO" id="GO:0044754">
    <property type="term" value="C:autolysosome"/>
    <property type="evidence" value="ECO:0007669"/>
    <property type="project" value="UniProtKB-SubCell"/>
</dbReference>
<dbReference type="InterPro" id="IPR012347">
    <property type="entry name" value="Ferritin-like"/>
</dbReference>